<accession>A0ABU7CGP7</accession>
<dbReference type="EMBL" id="JAHUTI010089187">
    <property type="protein sequence ID" value="MED6260739.1"/>
    <property type="molecule type" value="Genomic_DNA"/>
</dbReference>
<evidence type="ECO:0000313" key="2">
    <source>
        <dbReference type="Proteomes" id="UP001345963"/>
    </source>
</evidence>
<dbReference type="Proteomes" id="UP001345963">
    <property type="component" value="Unassembled WGS sequence"/>
</dbReference>
<protein>
    <submittedName>
        <fullName evidence="1">Uncharacterized protein</fullName>
    </submittedName>
</protein>
<organism evidence="1 2">
    <name type="scientific">Ataeniobius toweri</name>
    <dbReference type="NCBI Taxonomy" id="208326"/>
    <lineage>
        <taxon>Eukaryota</taxon>
        <taxon>Metazoa</taxon>
        <taxon>Chordata</taxon>
        <taxon>Craniata</taxon>
        <taxon>Vertebrata</taxon>
        <taxon>Euteleostomi</taxon>
        <taxon>Actinopterygii</taxon>
        <taxon>Neopterygii</taxon>
        <taxon>Teleostei</taxon>
        <taxon>Neoteleostei</taxon>
        <taxon>Acanthomorphata</taxon>
        <taxon>Ovalentaria</taxon>
        <taxon>Atherinomorphae</taxon>
        <taxon>Cyprinodontiformes</taxon>
        <taxon>Goodeidae</taxon>
        <taxon>Ataeniobius</taxon>
    </lineage>
</organism>
<comment type="caution">
    <text evidence="1">The sequence shown here is derived from an EMBL/GenBank/DDBJ whole genome shotgun (WGS) entry which is preliminary data.</text>
</comment>
<proteinExistence type="predicted"/>
<keyword evidence="2" id="KW-1185">Reference proteome</keyword>
<evidence type="ECO:0000313" key="1">
    <source>
        <dbReference type="EMBL" id="MED6260739.1"/>
    </source>
</evidence>
<name>A0ABU7CGP7_9TELE</name>
<reference evidence="1 2" key="1">
    <citation type="submission" date="2021-07" db="EMBL/GenBank/DDBJ databases">
        <authorList>
            <person name="Palmer J.M."/>
        </authorList>
    </citation>
    <scope>NUCLEOTIDE SEQUENCE [LARGE SCALE GENOMIC DNA]</scope>
    <source>
        <strain evidence="1 2">AT_MEX2019</strain>
        <tissue evidence="1">Muscle</tissue>
    </source>
</reference>
<sequence>MQDFFDLFPYLNGGMSVSSTLLGIYTGNVPGSMHTQLHTSGSLVRSQLLAFKYTACFSRKSLQVHDSEHPAAVSRCTGSTLVFSVAAVNTASAKHAVLMRLVR</sequence>
<gene>
    <name evidence="1" type="ORF">ATANTOWER_027577</name>
</gene>